<dbReference type="SMART" id="SM01296">
    <property type="entry name" value="N2227"/>
    <property type="match status" value="1"/>
</dbReference>
<gene>
    <name evidence="2" type="ORF">CTRG_03408</name>
</gene>
<reference evidence="2 3" key="1">
    <citation type="journal article" date="2009" name="Nature">
        <title>Evolution of pathogenicity and sexual reproduction in eight Candida genomes.</title>
        <authorList>
            <person name="Butler G."/>
            <person name="Rasmussen M.D."/>
            <person name="Lin M.F."/>
            <person name="Santos M.A."/>
            <person name="Sakthikumar S."/>
            <person name="Munro C.A."/>
            <person name="Rheinbay E."/>
            <person name="Grabherr M."/>
            <person name="Forche A."/>
            <person name="Reedy J.L."/>
            <person name="Agrafioti I."/>
            <person name="Arnaud M.B."/>
            <person name="Bates S."/>
            <person name="Brown A.J."/>
            <person name="Brunke S."/>
            <person name="Costanzo M.C."/>
            <person name="Fitzpatrick D.A."/>
            <person name="de Groot P.W."/>
            <person name="Harris D."/>
            <person name="Hoyer L.L."/>
            <person name="Hube B."/>
            <person name="Klis F.M."/>
            <person name="Kodira C."/>
            <person name="Lennard N."/>
            <person name="Logue M.E."/>
            <person name="Martin R."/>
            <person name="Neiman A.M."/>
            <person name="Nikolaou E."/>
            <person name="Quail M.A."/>
            <person name="Quinn J."/>
            <person name="Santos M.C."/>
            <person name="Schmitzberger F.F."/>
            <person name="Sherlock G."/>
            <person name="Shah P."/>
            <person name="Silverstein K.A."/>
            <person name="Skrzypek M.S."/>
            <person name="Soll D."/>
            <person name="Staggs R."/>
            <person name="Stansfield I."/>
            <person name="Stumpf M.P."/>
            <person name="Sudbery P.E."/>
            <person name="Srikantha T."/>
            <person name="Zeng Q."/>
            <person name="Berman J."/>
            <person name="Berriman M."/>
            <person name="Heitman J."/>
            <person name="Gow N.A."/>
            <person name="Lorenz M.C."/>
            <person name="Birren B.W."/>
            <person name="Kellis M."/>
            <person name="Cuomo C.A."/>
        </authorList>
    </citation>
    <scope>NUCLEOTIDE SEQUENCE [LARGE SCALE GENOMIC DNA]</scope>
    <source>
        <strain evidence="3">ATCC MYA-3404 / T1</strain>
    </source>
</reference>
<evidence type="ECO:0000313" key="3">
    <source>
        <dbReference type="Proteomes" id="UP000002037"/>
    </source>
</evidence>
<dbReference type="OrthoDB" id="978at2759"/>
<keyword evidence="1" id="KW-0812">Transmembrane</keyword>
<dbReference type="AlphaFoldDB" id="C5MBG6"/>
<dbReference type="GO" id="GO:0008757">
    <property type="term" value="F:S-adenosylmethionine-dependent methyltransferase activity"/>
    <property type="evidence" value="ECO:0007669"/>
    <property type="project" value="InterPro"/>
</dbReference>
<dbReference type="HOGENOM" id="CLU_030612_3_1_1"/>
<dbReference type="InterPro" id="IPR029063">
    <property type="entry name" value="SAM-dependent_MTases_sf"/>
</dbReference>
<keyword evidence="1" id="KW-1133">Transmembrane helix</keyword>
<dbReference type="PANTHER" id="PTHR12303:SF11">
    <property type="entry name" value="AER338CP"/>
    <property type="match status" value="1"/>
</dbReference>
<dbReference type="SUPFAM" id="SSF53335">
    <property type="entry name" value="S-adenosyl-L-methionine-dependent methyltransferases"/>
    <property type="match status" value="1"/>
</dbReference>
<name>C5MBG6_CANTT</name>
<dbReference type="eggNOG" id="KOG2798">
    <property type="taxonomic scope" value="Eukaryota"/>
</dbReference>
<proteinExistence type="predicted"/>
<sequence>MSSDGQFLITTSLLCFVIYYLLSLIYHKSQVPILVATFIFTNMVSRTSMFRSIVESAQQALKKPINDVPKSSGTNYEKFLALNNVQKKEILSAVESLKNYEINSKAVNERRRDLFKLMSSKQQRACNQVGYSDKLKKIDSAISANYKFINDVANYTIDKYGISTKDLELLEGTKKNKSVTSSSNYRVIEALGHYTRDWQPGNVGLELLPIYEYISSQLAAIIPTESQKETCLVFPGSGLGRLAHAFAGWEFESIHSIEFSGLMNAFVDFNYATHSKKGSYTLYPYIHTCSDFYSTESQLRTFEFEPLGSKPKNLHLYQGDFRNFEIPNRNSYKNIVVVTAFFIDTAENLMDYLDKIEKLVLPNGKVERGYWINVGPLKYGSAAQVELNADELKELRNNLGWKDYNSVYTIYDKLSLGNKTGLVGYLTDKESMWQGYYGLNMFTSERKENKY</sequence>
<feature type="transmembrane region" description="Helical" evidence="1">
    <location>
        <begin position="7"/>
        <end position="27"/>
    </location>
</feature>
<evidence type="ECO:0000256" key="1">
    <source>
        <dbReference type="SAM" id="Phobius"/>
    </source>
</evidence>
<dbReference type="InterPro" id="IPR012901">
    <property type="entry name" value="CARME"/>
</dbReference>
<organism evidence="2 3">
    <name type="scientific">Candida tropicalis (strain ATCC MYA-3404 / T1)</name>
    <name type="common">Yeast</name>
    <dbReference type="NCBI Taxonomy" id="294747"/>
    <lineage>
        <taxon>Eukaryota</taxon>
        <taxon>Fungi</taxon>
        <taxon>Dikarya</taxon>
        <taxon>Ascomycota</taxon>
        <taxon>Saccharomycotina</taxon>
        <taxon>Pichiomycetes</taxon>
        <taxon>Debaryomycetaceae</taxon>
        <taxon>Candida/Lodderomyces clade</taxon>
        <taxon>Candida</taxon>
    </lineage>
</organism>
<dbReference type="EMBL" id="GG692398">
    <property type="protein sequence ID" value="EER32983.1"/>
    <property type="molecule type" value="Genomic_DNA"/>
</dbReference>
<dbReference type="RefSeq" id="XP_002549111.1">
    <property type="nucleotide sequence ID" value="XM_002549065.1"/>
</dbReference>
<dbReference type="Proteomes" id="UP000002037">
    <property type="component" value="Unassembled WGS sequence"/>
</dbReference>
<dbReference type="Pfam" id="PF07942">
    <property type="entry name" value="CARME"/>
    <property type="match status" value="1"/>
</dbReference>
<keyword evidence="3" id="KW-1185">Reference proteome</keyword>
<protein>
    <submittedName>
        <fullName evidence="2">Uncharacterized protein</fullName>
    </submittedName>
</protein>
<dbReference type="VEuPathDB" id="FungiDB:CTRG_03408"/>
<dbReference type="GeneID" id="8302003"/>
<dbReference type="PANTHER" id="PTHR12303">
    <property type="entry name" value="CARNOSINE N-METHYLTRANSFERASE"/>
    <property type="match status" value="1"/>
</dbReference>
<keyword evidence="1" id="KW-0472">Membrane</keyword>
<dbReference type="KEGG" id="ctp:CTRG_03408"/>
<accession>C5MBG6</accession>
<evidence type="ECO:0000313" key="2">
    <source>
        <dbReference type="EMBL" id="EER32983.1"/>
    </source>
</evidence>